<evidence type="ECO:0000313" key="3">
    <source>
        <dbReference type="EMBL" id="EFJ36317.1"/>
    </source>
</evidence>
<dbReference type="Proteomes" id="UP000001514">
    <property type="component" value="Unassembled WGS sequence"/>
</dbReference>
<dbReference type="EMBL" id="GL377567">
    <property type="protein sequence ID" value="EFJ36317.1"/>
    <property type="molecule type" value="Genomic_DNA"/>
</dbReference>
<dbReference type="HOGENOM" id="CLU_567907_0_0_1"/>
<evidence type="ECO:0000313" key="2">
    <source>
        <dbReference type="EMBL" id="EFJ09527.1"/>
    </source>
</evidence>
<dbReference type="eggNOG" id="ENOG502SW76">
    <property type="taxonomic scope" value="Eukaryota"/>
</dbReference>
<evidence type="ECO:0000256" key="1">
    <source>
        <dbReference type="SAM" id="Phobius"/>
    </source>
</evidence>
<dbReference type="AlphaFoldDB" id="D8QUL9"/>
<sequence>MAVVSFPSSPLSGSSFKALLKSLSSRASSDAPDLWVAATILFSAATYFFEYGSNIATAWKYYILEYHNQSSDVRIHSEGPRSEFPGIFPGIVAIMAIAHVINALVFYLHLDKSKEAVKCAYLLPVIYLRKLTLLIFRTGQLQGVRDLRSNEIDAVYNILAAALETGPQLVLQFHVFAELGYLSGPGAKPPTILVLSLAASFLSGAYNGGLAMATTSDKATLFGRSSMGIAGGLHIVSALLVRSLAFEVITEEGFYHSSSPFRYYYFYLVLVIVVPSTAFWILLRSPTSSSQSGRIAQEEATGPHCQHQAPETIQANFEQPFWKTALKIISYAYVSITLGPLYPLVSHARQINQPGKQLRIRLAKASAAHFSLDLLVIVFVCGAHGRTWLTPCYLEWSRPRDRRIHKRMFKQRFMSCSWFKALLGFSLLFYVITIASFIVLDVYTANKLEKKSSFAEEEENEDLSARGNKSSASCIGFEGLW</sequence>
<evidence type="ECO:0000313" key="4">
    <source>
        <dbReference type="Proteomes" id="UP000001514"/>
    </source>
</evidence>
<gene>
    <name evidence="3" type="ORF">SELMODRAFT_404210</name>
    <name evidence="2" type="ORF">SELMODRAFT_427994</name>
</gene>
<organism evidence="4">
    <name type="scientific">Selaginella moellendorffii</name>
    <name type="common">Spikemoss</name>
    <dbReference type="NCBI Taxonomy" id="88036"/>
    <lineage>
        <taxon>Eukaryota</taxon>
        <taxon>Viridiplantae</taxon>
        <taxon>Streptophyta</taxon>
        <taxon>Embryophyta</taxon>
        <taxon>Tracheophyta</taxon>
        <taxon>Lycopodiopsida</taxon>
        <taxon>Selaginellales</taxon>
        <taxon>Selaginellaceae</taxon>
        <taxon>Selaginella</taxon>
    </lineage>
</organism>
<feature type="transmembrane region" description="Helical" evidence="1">
    <location>
        <begin position="192"/>
        <end position="213"/>
    </location>
</feature>
<feature type="transmembrane region" description="Helical" evidence="1">
    <location>
        <begin position="417"/>
        <end position="440"/>
    </location>
</feature>
<keyword evidence="1" id="KW-0472">Membrane</keyword>
<feature type="transmembrane region" description="Helical" evidence="1">
    <location>
        <begin position="225"/>
        <end position="244"/>
    </location>
</feature>
<keyword evidence="1" id="KW-1133">Transmembrane helix</keyword>
<feature type="transmembrane region" description="Helical" evidence="1">
    <location>
        <begin position="264"/>
        <end position="283"/>
    </location>
</feature>
<dbReference type="Gramene" id="EFJ36317">
    <property type="protein sequence ID" value="EFJ36317"/>
    <property type="gene ID" value="SELMODRAFT_404210"/>
</dbReference>
<keyword evidence="1" id="KW-0812">Transmembrane</keyword>
<dbReference type="Gramene" id="EFJ09527">
    <property type="protein sequence ID" value="EFJ09527"/>
    <property type="gene ID" value="SELMODRAFT_427994"/>
</dbReference>
<dbReference type="KEGG" id="smo:SELMODRAFT_427994"/>
<protein>
    <submittedName>
        <fullName evidence="3">Uncharacterized protein</fullName>
    </submittedName>
</protein>
<reference evidence="3 4" key="1">
    <citation type="journal article" date="2011" name="Science">
        <title>The Selaginella genome identifies genetic changes associated with the evolution of vascular plants.</title>
        <authorList>
            <person name="Banks J.A."/>
            <person name="Nishiyama T."/>
            <person name="Hasebe M."/>
            <person name="Bowman J.L."/>
            <person name="Gribskov M."/>
            <person name="dePamphilis C."/>
            <person name="Albert V.A."/>
            <person name="Aono N."/>
            <person name="Aoyama T."/>
            <person name="Ambrose B.A."/>
            <person name="Ashton N.W."/>
            <person name="Axtell M.J."/>
            <person name="Barker E."/>
            <person name="Barker M.S."/>
            <person name="Bennetzen J.L."/>
            <person name="Bonawitz N.D."/>
            <person name="Chapple C."/>
            <person name="Cheng C."/>
            <person name="Correa L.G."/>
            <person name="Dacre M."/>
            <person name="DeBarry J."/>
            <person name="Dreyer I."/>
            <person name="Elias M."/>
            <person name="Engstrom E.M."/>
            <person name="Estelle M."/>
            <person name="Feng L."/>
            <person name="Finet C."/>
            <person name="Floyd S.K."/>
            <person name="Frommer W.B."/>
            <person name="Fujita T."/>
            <person name="Gramzow L."/>
            <person name="Gutensohn M."/>
            <person name="Harholt J."/>
            <person name="Hattori M."/>
            <person name="Heyl A."/>
            <person name="Hirai T."/>
            <person name="Hiwatashi Y."/>
            <person name="Ishikawa M."/>
            <person name="Iwata M."/>
            <person name="Karol K.G."/>
            <person name="Koehler B."/>
            <person name="Kolukisaoglu U."/>
            <person name="Kubo M."/>
            <person name="Kurata T."/>
            <person name="Lalonde S."/>
            <person name="Li K."/>
            <person name="Li Y."/>
            <person name="Litt A."/>
            <person name="Lyons E."/>
            <person name="Manning G."/>
            <person name="Maruyama T."/>
            <person name="Michael T.P."/>
            <person name="Mikami K."/>
            <person name="Miyazaki S."/>
            <person name="Morinaga S."/>
            <person name="Murata T."/>
            <person name="Mueller-Roeber B."/>
            <person name="Nelson D.R."/>
            <person name="Obara M."/>
            <person name="Oguri Y."/>
            <person name="Olmstead R.G."/>
            <person name="Onodera N."/>
            <person name="Petersen B.L."/>
            <person name="Pils B."/>
            <person name="Prigge M."/>
            <person name="Rensing S.A."/>
            <person name="Riano-Pachon D.M."/>
            <person name="Roberts A.W."/>
            <person name="Sato Y."/>
            <person name="Scheller H.V."/>
            <person name="Schulz B."/>
            <person name="Schulz C."/>
            <person name="Shakirov E.V."/>
            <person name="Shibagaki N."/>
            <person name="Shinohara N."/>
            <person name="Shippen D.E."/>
            <person name="Soerensen I."/>
            <person name="Sotooka R."/>
            <person name="Sugimoto N."/>
            <person name="Sugita M."/>
            <person name="Sumikawa N."/>
            <person name="Tanurdzic M."/>
            <person name="Theissen G."/>
            <person name="Ulvskov P."/>
            <person name="Wakazuki S."/>
            <person name="Weng J.K."/>
            <person name="Willats W.W."/>
            <person name="Wipf D."/>
            <person name="Wolf P.G."/>
            <person name="Yang L."/>
            <person name="Zimmer A.D."/>
            <person name="Zhu Q."/>
            <person name="Mitros T."/>
            <person name="Hellsten U."/>
            <person name="Loque D."/>
            <person name="Otillar R."/>
            <person name="Salamov A."/>
            <person name="Schmutz J."/>
            <person name="Shapiro H."/>
            <person name="Lindquist E."/>
            <person name="Lucas S."/>
            <person name="Rokhsar D."/>
            <person name="Grigoriev I.V."/>
        </authorList>
    </citation>
    <scope>NUCLEOTIDE SEQUENCE [LARGE SCALE GENOMIC DNA]</scope>
</reference>
<dbReference type="KEGG" id="smo:SELMODRAFT_404210"/>
<feature type="transmembrane region" description="Helical" evidence="1">
    <location>
        <begin position="87"/>
        <end position="108"/>
    </location>
</feature>
<dbReference type="InParanoid" id="D8QUL9"/>
<keyword evidence="4" id="KW-1185">Reference proteome</keyword>
<proteinExistence type="predicted"/>
<feature type="transmembrane region" description="Helical" evidence="1">
    <location>
        <begin position="374"/>
        <end position="396"/>
    </location>
</feature>
<dbReference type="EMBL" id="GL377662">
    <property type="protein sequence ID" value="EFJ09527.1"/>
    <property type="molecule type" value="Genomic_DNA"/>
</dbReference>
<accession>D8QUL9</accession>
<name>D8QUL9_SELML</name>
<dbReference type="OMA" id="SHARQIN"/>
<dbReference type="OrthoDB" id="1923554at2759"/>